<organism evidence="7 8">
    <name type="scientific">Penicillium subrubescens</name>
    <dbReference type="NCBI Taxonomy" id="1316194"/>
    <lineage>
        <taxon>Eukaryota</taxon>
        <taxon>Fungi</taxon>
        <taxon>Dikarya</taxon>
        <taxon>Ascomycota</taxon>
        <taxon>Pezizomycotina</taxon>
        <taxon>Eurotiomycetes</taxon>
        <taxon>Eurotiomycetidae</taxon>
        <taxon>Eurotiales</taxon>
        <taxon>Aspergillaceae</taxon>
        <taxon>Penicillium</taxon>
    </lineage>
</organism>
<keyword evidence="8" id="KW-1185">Reference proteome</keyword>
<dbReference type="GO" id="GO:0004497">
    <property type="term" value="F:monooxygenase activity"/>
    <property type="evidence" value="ECO:0007669"/>
    <property type="project" value="UniProtKB-KW"/>
</dbReference>
<keyword evidence="3" id="KW-0274">FAD</keyword>
<dbReference type="AlphaFoldDB" id="A0A1Q5UD50"/>
<name>A0A1Q5UD50_9EURO</name>
<evidence type="ECO:0000259" key="6">
    <source>
        <dbReference type="Pfam" id="PF01494"/>
    </source>
</evidence>
<evidence type="ECO:0000256" key="1">
    <source>
        <dbReference type="ARBA" id="ARBA00007992"/>
    </source>
</evidence>
<gene>
    <name evidence="7" type="ORF">PENSUB_4167</name>
</gene>
<dbReference type="Pfam" id="PF01494">
    <property type="entry name" value="FAD_binding_3"/>
    <property type="match status" value="1"/>
</dbReference>
<dbReference type="STRING" id="1316194.A0A1Q5UD50"/>
<evidence type="ECO:0000256" key="4">
    <source>
        <dbReference type="ARBA" id="ARBA00023002"/>
    </source>
</evidence>
<evidence type="ECO:0000256" key="5">
    <source>
        <dbReference type="ARBA" id="ARBA00023033"/>
    </source>
</evidence>
<dbReference type="PRINTS" id="PR00420">
    <property type="entry name" value="RNGMNOXGNASE"/>
</dbReference>
<dbReference type="GO" id="GO:0071949">
    <property type="term" value="F:FAD binding"/>
    <property type="evidence" value="ECO:0007669"/>
    <property type="project" value="InterPro"/>
</dbReference>
<dbReference type="InterPro" id="IPR002938">
    <property type="entry name" value="FAD-bd"/>
</dbReference>
<feature type="domain" description="FAD-binding" evidence="6">
    <location>
        <begin position="25"/>
        <end position="353"/>
    </location>
</feature>
<evidence type="ECO:0000313" key="7">
    <source>
        <dbReference type="EMBL" id="OKP10405.1"/>
    </source>
</evidence>
<dbReference type="Proteomes" id="UP000186955">
    <property type="component" value="Unassembled WGS sequence"/>
</dbReference>
<dbReference type="SUPFAM" id="SSF51905">
    <property type="entry name" value="FAD/NAD(P)-binding domain"/>
    <property type="match status" value="1"/>
</dbReference>
<evidence type="ECO:0000256" key="3">
    <source>
        <dbReference type="ARBA" id="ARBA00022827"/>
    </source>
</evidence>
<proteinExistence type="inferred from homology"/>
<reference evidence="7 8" key="1">
    <citation type="submission" date="2016-10" db="EMBL/GenBank/DDBJ databases">
        <title>Genome sequence of the ascomycete fungus Penicillium subrubescens.</title>
        <authorList>
            <person name="De Vries R.P."/>
            <person name="Peng M."/>
            <person name="Dilokpimol A."/>
            <person name="Hilden K."/>
            <person name="Makela M.R."/>
            <person name="Grigoriev I."/>
            <person name="Riley R."/>
            <person name="Granchi Z."/>
        </authorList>
    </citation>
    <scope>NUCLEOTIDE SEQUENCE [LARGE SCALE GENOMIC DNA]</scope>
    <source>
        <strain evidence="7 8">CBS 132785</strain>
    </source>
</reference>
<accession>A0A1Q5UD50</accession>
<evidence type="ECO:0000313" key="8">
    <source>
        <dbReference type="Proteomes" id="UP000186955"/>
    </source>
</evidence>
<dbReference type="PANTHER" id="PTHR13789">
    <property type="entry name" value="MONOOXYGENASE"/>
    <property type="match status" value="1"/>
</dbReference>
<dbReference type="SUPFAM" id="SSF54373">
    <property type="entry name" value="FAD-linked reductases, C-terminal domain"/>
    <property type="match status" value="1"/>
</dbReference>
<dbReference type="InterPro" id="IPR050493">
    <property type="entry name" value="FAD-dep_Monooxygenase_BioMet"/>
</dbReference>
<dbReference type="Gene3D" id="3.50.50.60">
    <property type="entry name" value="FAD/NAD(P)-binding domain"/>
    <property type="match status" value="1"/>
</dbReference>
<dbReference type="InterPro" id="IPR036188">
    <property type="entry name" value="FAD/NAD-bd_sf"/>
</dbReference>
<keyword evidence="5" id="KW-0503">Monooxygenase</keyword>
<comment type="caution">
    <text evidence="7">The sequence shown here is derived from an EMBL/GenBank/DDBJ whole genome shotgun (WGS) entry which is preliminary data.</text>
</comment>
<sequence>MTIPSIPSNQGPAAIAEPRSSGINIIIVGLGIGGLAAAIECHRKGHSVTVFEKASAPRPQGIGSNAARILAKWGNGRVHELLEAQISHIRAVDIHDQAGKFIVTNEMTGFRRGDGYFLNRCDLANILYEHARDIGVEVRFNAKVTDYWETDSNAGIIVDGSRVAADCVIASDGLHSKARGFVTGGDPAPVSSGYAAFRAYFDVSEILSDHAAHWLLKGAGKSDHASAFVGKDSEITICTVKRGNAIMWIFTHPDPDGDARESWTVPANVQHVLDKIQDWPCRDKIAPIIRHTPAGKAINFPILTRPPLDTWLSPLGRIILTGDAAHPYLPMAGQGASQAIEDAAVLAITLELATKDNVPLGLKIAEKIR</sequence>
<protein>
    <submittedName>
        <fullName evidence="7">3-hydroxybenzoate 6-hydroxylase 1</fullName>
    </submittedName>
</protein>
<dbReference type="EMBL" id="MNBE01000348">
    <property type="protein sequence ID" value="OKP10405.1"/>
    <property type="molecule type" value="Genomic_DNA"/>
</dbReference>
<comment type="similarity">
    <text evidence="1">Belongs to the paxM FAD-dependent monooxygenase family.</text>
</comment>
<dbReference type="PANTHER" id="PTHR13789:SF236">
    <property type="entry name" value="MONOOXYGENASE, PUTATIVE (AFU_ORTHOLOGUE AFUA_6G12060)-RELATED"/>
    <property type="match status" value="1"/>
</dbReference>
<keyword evidence="4" id="KW-0560">Oxidoreductase</keyword>
<evidence type="ECO:0000256" key="2">
    <source>
        <dbReference type="ARBA" id="ARBA00022630"/>
    </source>
</evidence>
<keyword evidence="2" id="KW-0285">Flavoprotein</keyword>